<accession>A0ABW5RYK3</accession>
<dbReference type="EMBL" id="JBHUMF010000035">
    <property type="protein sequence ID" value="MFD2683209.1"/>
    <property type="molecule type" value="Genomic_DNA"/>
</dbReference>
<name>A0ABW5RYK3_9BACI</name>
<dbReference type="Pfam" id="PF14183">
    <property type="entry name" value="YwpF"/>
    <property type="match status" value="1"/>
</dbReference>
<feature type="region of interest" description="Disordered" evidence="1">
    <location>
        <begin position="130"/>
        <end position="151"/>
    </location>
</feature>
<protein>
    <submittedName>
        <fullName evidence="2">YwpF-like family protein</fullName>
    </submittedName>
</protein>
<evidence type="ECO:0000313" key="2">
    <source>
        <dbReference type="EMBL" id="MFD2683209.1"/>
    </source>
</evidence>
<feature type="compositionally biased region" description="Polar residues" evidence="1">
    <location>
        <begin position="139"/>
        <end position="151"/>
    </location>
</feature>
<evidence type="ECO:0000313" key="3">
    <source>
        <dbReference type="Proteomes" id="UP001597506"/>
    </source>
</evidence>
<sequence>MKTFKVITLQVVEKEVLKDINIVDGLIINKEDDKRTWLIETYVSKEYYDYFREAQQEKGDLEIQVVISHQANDPAAFLTSIRCIKLMDDKMSILFEGKLRKQRNEYAELLLANLMQKGYAGEELMQEFKSKMKSKPQIPASSKSSSEAKNI</sequence>
<organism evidence="2 3">
    <name type="scientific">Bacillus seohaeanensis</name>
    <dbReference type="NCBI Taxonomy" id="284580"/>
    <lineage>
        <taxon>Bacteria</taxon>
        <taxon>Bacillati</taxon>
        <taxon>Bacillota</taxon>
        <taxon>Bacilli</taxon>
        <taxon>Bacillales</taxon>
        <taxon>Bacillaceae</taxon>
        <taxon>Bacillus</taxon>
    </lineage>
</organism>
<gene>
    <name evidence="2" type="ORF">ACFSUL_20960</name>
</gene>
<evidence type="ECO:0000256" key="1">
    <source>
        <dbReference type="SAM" id="MobiDB-lite"/>
    </source>
</evidence>
<proteinExistence type="predicted"/>
<comment type="caution">
    <text evidence="2">The sequence shown here is derived from an EMBL/GenBank/DDBJ whole genome shotgun (WGS) entry which is preliminary data.</text>
</comment>
<dbReference type="Proteomes" id="UP001597506">
    <property type="component" value="Unassembled WGS sequence"/>
</dbReference>
<keyword evidence="3" id="KW-1185">Reference proteome</keyword>
<dbReference type="InterPro" id="IPR025573">
    <property type="entry name" value="YwpF"/>
</dbReference>
<dbReference type="RefSeq" id="WP_377938300.1">
    <property type="nucleotide sequence ID" value="NZ_JBHUMF010000035.1"/>
</dbReference>
<reference evidence="3" key="1">
    <citation type="journal article" date="2019" name="Int. J. Syst. Evol. Microbiol.">
        <title>The Global Catalogue of Microorganisms (GCM) 10K type strain sequencing project: providing services to taxonomists for standard genome sequencing and annotation.</title>
        <authorList>
            <consortium name="The Broad Institute Genomics Platform"/>
            <consortium name="The Broad Institute Genome Sequencing Center for Infectious Disease"/>
            <person name="Wu L."/>
            <person name="Ma J."/>
        </authorList>
    </citation>
    <scope>NUCLEOTIDE SEQUENCE [LARGE SCALE GENOMIC DNA]</scope>
    <source>
        <strain evidence="3">KCTC 3913</strain>
    </source>
</reference>